<keyword evidence="2" id="KW-0813">Transport</keyword>
<feature type="transmembrane region" description="Helical" evidence="7">
    <location>
        <begin position="47"/>
        <end position="63"/>
    </location>
</feature>
<keyword evidence="3 7" id="KW-0812">Transmembrane</keyword>
<evidence type="ECO:0000256" key="3">
    <source>
        <dbReference type="ARBA" id="ARBA00022692"/>
    </source>
</evidence>
<comment type="caution">
    <text evidence="9">The sequence shown here is derived from an EMBL/GenBank/DDBJ whole genome shotgun (WGS) entry which is preliminary data.</text>
</comment>
<dbReference type="PANTHER" id="PTHR36964:SF1">
    <property type="entry name" value="PROTEIN-METHIONINE-SULFOXIDE REDUCTASE HEME-BINDING SUBUNIT MSRQ"/>
    <property type="match status" value="1"/>
</dbReference>
<evidence type="ECO:0000256" key="2">
    <source>
        <dbReference type="ARBA" id="ARBA00022448"/>
    </source>
</evidence>
<name>A0A2D6YL57_9DELT</name>
<evidence type="ECO:0000256" key="4">
    <source>
        <dbReference type="ARBA" id="ARBA00022989"/>
    </source>
</evidence>
<dbReference type="Pfam" id="PF01794">
    <property type="entry name" value="Ferric_reduct"/>
    <property type="match status" value="1"/>
</dbReference>
<feature type="transmembrane region" description="Helical" evidence="7">
    <location>
        <begin position="149"/>
        <end position="166"/>
    </location>
</feature>
<keyword evidence="4 7" id="KW-1133">Transmembrane helix</keyword>
<evidence type="ECO:0000313" key="10">
    <source>
        <dbReference type="Proteomes" id="UP000226525"/>
    </source>
</evidence>
<dbReference type="Proteomes" id="UP000226525">
    <property type="component" value="Unassembled WGS sequence"/>
</dbReference>
<dbReference type="InterPro" id="IPR013130">
    <property type="entry name" value="Fe3_Rdtase_TM_dom"/>
</dbReference>
<dbReference type="GO" id="GO:0005886">
    <property type="term" value="C:plasma membrane"/>
    <property type="evidence" value="ECO:0007669"/>
    <property type="project" value="TreeGrafter"/>
</dbReference>
<keyword evidence="6 7" id="KW-0472">Membrane</keyword>
<dbReference type="InterPro" id="IPR022837">
    <property type="entry name" value="MsrQ-like"/>
</dbReference>
<organism evidence="9 10">
    <name type="scientific">SAR324 cluster bacterium</name>
    <dbReference type="NCBI Taxonomy" id="2024889"/>
    <lineage>
        <taxon>Bacteria</taxon>
        <taxon>Deltaproteobacteria</taxon>
        <taxon>SAR324 cluster</taxon>
    </lineage>
</organism>
<comment type="subcellular location">
    <subcellularLocation>
        <location evidence="1">Membrane</location>
        <topology evidence="1">Multi-pass membrane protein</topology>
    </subcellularLocation>
</comment>
<dbReference type="PANTHER" id="PTHR36964">
    <property type="entry name" value="PROTEIN-METHIONINE-SULFOXIDE REDUCTASE HEME-BINDING SUBUNIT MSRQ"/>
    <property type="match status" value="1"/>
</dbReference>
<reference evidence="10" key="1">
    <citation type="submission" date="2017-09" db="EMBL/GenBank/DDBJ databases">
        <title>The Reconstruction of 2,631 Draft Metagenome-Assembled Genomes from the Global Oceans.</title>
        <authorList>
            <person name="Tully B.J."/>
            <person name="Graham E.D."/>
            <person name="Heidelberg J.F."/>
        </authorList>
    </citation>
    <scope>NUCLEOTIDE SEQUENCE [LARGE SCALE GENOMIC DNA]</scope>
</reference>
<proteinExistence type="predicted"/>
<dbReference type="GO" id="GO:0010181">
    <property type="term" value="F:FMN binding"/>
    <property type="evidence" value="ECO:0007669"/>
    <property type="project" value="TreeGrafter"/>
</dbReference>
<dbReference type="GO" id="GO:0016679">
    <property type="term" value="F:oxidoreductase activity, acting on diphenols and related substances as donors"/>
    <property type="evidence" value="ECO:0007669"/>
    <property type="project" value="TreeGrafter"/>
</dbReference>
<dbReference type="EMBL" id="NZEX01000124">
    <property type="protein sequence ID" value="MAH63938.1"/>
    <property type="molecule type" value="Genomic_DNA"/>
</dbReference>
<evidence type="ECO:0000256" key="6">
    <source>
        <dbReference type="ARBA" id="ARBA00023136"/>
    </source>
</evidence>
<accession>A0A2D6YL57</accession>
<feature type="domain" description="Ferric oxidoreductase" evidence="8">
    <location>
        <begin position="42"/>
        <end position="160"/>
    </location>
</feature>
<gene>
    <name evidence="9" type="ORF">CMN54_10935</name>
</gene>
<evidence type="ECO:0000313" key="9">
    <source>
        <dbReference type="EMBL" id="MAH63938.1"/>
    </source>
</evidence>
<keyword evidence="5" id="KW-0408">Iron</keyword>
<protein>
    <submittedName>
        <fullName evidence="9">Sulfoxide reductase heme-binding subunit YedZ</fullName>
    </submittedName>
</protein>
<dbReference type="GO" id="GO:0020037">
    <property type="term" value="F:heme binding"/>
    <property type="evidence" value="ECO:0007669"/>
    <property type="project" value="TreeGrafter"/>
</dbReference>
<feature type="transmembrane region" description="Helical" evidence="7">
    <location>
        <begin position="114"/>
        <end position="137"/>
    </location>
</feature>
<evidence type="ECO:0000256" key="5">
    <source>
        <dbReference type="ARBA" id="ARBA00023004"/>
    </source>
</evidence>
<evidence type="ECO:0000256" key="1">
    <source>
        <dbReference type="ARBA" id="ARBA00004141"/>
    </source>
</evidence>
<evidence type="ECO:0000256" key="7">
    <source>
        <dbReference type="SAM" id="Phobius"/>
    </source>
</evidence>
<feature type="transmembrane region" description="Helical" evidence="7">
    <location>
        <begin position="178"/>
        <end position="198"/>
    </location>
</feature>
<dbReference type="AlphaFoldDB" id="A0A2D6YL57"/>
<feature type="transmembrane region" description="Helical" evidence="7">
    <location>
        <begin position="83"/>
        <end position="99"/>
    </location>
</feature>
<evidence type="ECO:0000259" key="8">
    <source>
        <dbReference type="Pfam" id="PF01794"/>
    </source>
</evidence>
<sequence>MPYKPSRANNKLLWIACFFPLIWMGTQVVESANPVEYLVHATGDWAVYFLVGVLWLSPLRIWLGKRSGFSWIKRLQSHRRNIGLASAFYAALHFTLHVLDNPEWEILWKDLQRVYLLTGFLAFLILLLLALTSSNAIVRKLGANRWKNLHRLIYFAVMLAAIHLFLNEKSSDLQALILFVPLIAAELLRFGFWCYGYCQKKR</sequence>